<dbReference type="EMBL" id="AHNU02000041">
    <property type="protein sequence ID" value="EMN90444.1"/>
    <property type="molecule type" value="Genomic_DNA"/>
</dbReference>
<dbReference type="AlphaFoldDB" id="M6Q595"/>
<sequence length="74" mass="8712">MIDITRITVIKINHGIIHIIIETILPTTKTEDINTILSIFLRVDFTILEDLLNGDFKETFLHDRKKAFKFMNIR</sequence>
<accession>M6Q595</accession>
<organism evidence="1 2">
    <name type="scientific">Leptospira weilii str. UI 13098</name>
    <dbReference type="NCBI Taxonomy" id="1088542"/>
    <lineage>
        <taxon>Bacteria</taxon>
        <taxon>Pseudomonadati</taxon>
        <taxon>Spirochaetota</taxon>
        <taxon>Spirochaetia</taxon>
        <taxon>Leptospirales</taxon>
        <taxon>Leptospiraceae</taxon>
        <taxon>Leptospira</taxon>
    </lineage>
</organism>
<keyword evidence="2" id="KW-1185">Reference proteome</keyword>
<name>M6Q595_9LEPT</name>
<protein>
    <submittedName>
        <fullName evidence="1">Uncharacterized protein</fullName>
    </submittedName>
</protein>
<dbReference type="Proteomes" id="UP000012118">
    <property type="component" value="Unassembled WGS sequence"/>
</dbReference>
<gene>
    <name evidence="1" type="ORF">LEP1GSC108_2888</name>
</gene>
<proteinExistence type="predicted"/>
<comment type="caution">
    <text evidence="1">The sequence shown here is derived from an EMBL/GenBank/DDBJ whole genome shotgun (WGS) entry which is preliminary data.</text>
</comment>
<reference evidence="1 2" key="1">
    <citation type="submission" date="2013-01" db="EMBL/GenBank/DDBJ databases">
        <authorList>
            <person name="Harkins D.M."/>
            <person name="Durkin A.S."/>
            <person name="Brinkac L.M."/>
            <person name="Haft D.H."/>
            <person name="Selengut J.D."/>
            <person name="Sanka R."/>
            <person name="DePew J."/>
            <person name="Purushe J."/>
            <person name="Chanthongthip A."/>
            <person name="Lattana O."/>
            <person name="Phetsouvanh R."/>
            <person name="Newton P.N."/>
            <person name="Vinetz J.M."/>
            <person name="Sutton G.G."/>
            <person name="Nierman W.C."/>
            <person name="Fouts D.E."/>
        </authorList>
    </citation>
    <scope>NUCLEOTIDE SEQUENCE [LARGE SCALE GENOMIC DNA]</scope>
    <source>
        <strain evidence="1 2">UI 13098</strain>
    </source>
</reference>
<evidence type="ECO:0000313" key="2">
    <source>
        <dbReference type="Proteomes" id="UP000012118"/>
    </source>
</evidence>
<evidence type="ECO:0000313" key="1">
    <source>
        <dbReference type="EMBL" id="EMN90444.1"/>
    </source>
</evidence>